<comment type="caution">
    <text evidence="2">The sequence shown here is derived from an EMBL/GenBank/DDBJ whole genome shotgun (WGS) entry which is preliminary data.</text>
</comment>
<proteinExistence type="predicted"/>
<dbReference type="EMBL" id="JBHTCF010000012">
    <property type="protein sequence ID" value="MFC7307792.1"/>
    <property type="molecule type" value="Genomic_DNA"/>
</dbReference>
<evidence type="ECO:0000313" key="2">
    <source>
        <dbReference type="EMBL" id="MFC7307792.1"/>
    </source>
</evidence>
<keyword evidence="3" id="KW-1185">Reference proteome</keyword>
<protein>
    <recommendedName>
        <fullName evidence="4">DUF3618 domain-containing protein</fullName>
    </recommendedName>
</protein>
<evidence type="ECO:0008006" key="4">
    <source>
        <dbReference type="Google" id="ProtNLM"/>
    </source>
</evidence>
<keyword evidence="1" id="KW-1133">Transmembrane helix</keyword>
<keyword evidence="1" id="KW-0472">Membrane</keyword>
<keyword evidence="1" id="KW-0812">Transmembrane</keyword>
<dbReference type="Proteomes" id="UP001596523">
    <property type="component" value="Unassembled WGS sequence"/>
</dbReference>
<evidence type="ECO:0000313" key="3">
    <source>
        <dbReference type="Proteomes" id="UP001596523"/>
    </source>
</evidence>
<evidence type="ECO:0000256" key="1">
    <source>
        <dbReference type="SAM" id="Phobius"/>
    </source>
</evidence>
<organism evidence="2 3">
    <name type="scientific">Streptomyces monticola</name>
    <dbReference type="NCBI Taxonomy" id="2666263"/>
    <lineage>
        <taxon>Bacteria</taxon>
        <taxon>Bacillati</taxon>
        <taxon>Actinomycetota</taxon>
        <taxon>Actinomycetes</taxon>
        <taxon>Kitasatosporales</taxon>
        <taxon>Streptomycetaceae</taxon>
        <taxon>Streptomyces</taxon>
    </lineage>
</organism>
<accession>A0ABW2JR38</accession>
<gene>
    <name evidence="2" type="ORF">ACFQVC_26655</name>
</gene>
<dbReference type="RefSeq" id="WP_381835166.1">
    <property type="nucleotide sequence ID" value="NZ_JBHTCF010000012.1"/>
</dbReference>
<name>A0ABW2JR38_9ACTN</name>
<reference evidence="3" key="1">
    <citation type="journal article" date="2019" name="Int. J. Syst. Evol. Microbiol.">
        <title>The Global Catalogue of Microorganisms (GCM) 10K type strain sequencing project: providing services to taxonomists for standard genome sequencing and annotation.</title>
        <authorList>
            <consortium name="The Broad Institute Genomics Platform"/>
            <consortium name="The Broad Institute Genome Sequencing Center for Infectious Disease"/>
            <person name="Wu L."/>
            <person name="Ma J."/>
        </authorList>
    </citation>
    <scope>NUCLEOTIDE SEQUENCE [LARGE SCALE GENOMIC DNA]</scope>
    <source>
        <strain evidence="3">SYNS20</strain>
    </source>
</reference>
<sequence>MTTDPEQTVVPEEYAELRRCIEVGLVQVDGRLALLTQCDEQNRKDLDDLSTRVAALEHNRWPLPALAVLAALGALVVAIWQAVGR</sequence>
<feature type="transmembrane region" description="Helical" evidence="1">
    <location>
        <begin position="61"/>
        <end position="83"/>
    </location>
</feature>